<dbReference type="PANTHER" id="PTHR24419">
    <property type="entry name" value="INTERLEUKIN-1 RECEPTOR-ASSOCIATED KINASE"/>
    <property type="match status" value="1"/>
</dbReference>
<dbReference type="InterPro" id="IPR024604">
    <property type="entry name" value="GSG2_C"/>
</dbReference>
<protein>
    <recommendedName>
        <fullName evidence="1">non-specific serine/threonine protein kinase</fullName>
        <ecNumber evidence="1">2.7.11.1</ecNumber>
    </recommendedName>
</protein>
<dbReference type="GO" id="GO:0000278">
    <property type="term" value="P:mitotic cell cycle"/>
    <property type="evidence" value="ECO:0007669"/>
    <property type="project" value="TreeGrafter"/>
</dbReference>
<sequence length="726" mass="80519">MPRQQVYGKKSSRAACTNFAIFDSPQRSSVHSRSEESTEQLVQKVTGLSLQDDTKDVEIVRRRTALGERHANSVLSPVQTGKRQPGRRKKDVQVHKEDVVAVDEVVVLQAKVEDACPVPVSTAVVAEVFVEAGERREDVVDTQPSLKAQYEGTEALPTVDSTQEQETFDSFRVERSAAPQPSPLLYTPDPLDATPATVSARNVYATHCRQLIELSSHDLTDYTFWSTQLANHFILTKIAEASFGEVYRLSLLQPLPGLSRSDESVFKIIALQPPPSTLPTAKKARAAALRTAEAMSNPEDVASEVRVLQRMSTIPGFTNFRDVRIVQGRPPPPFVAAFEQYNVEQKAKKKDLSHFPDPGKKASYAEDQLWAVIEMQDAGTDLERLVETKPDNSVPSGCESVWAVWDIFWQVVLTLAKGEEGAEFEHRDLHAGNICVRQRPSRSRPDTSTPINPNKKLGFTNLETTIIDYTISRCRLTTSAPNNVPQVHAHPEQDIAYHDLLPDPSLFQGDSTEEYQYDIYRYMRGAVYASDPLSNATEPKSAESHNPAQDSARIWRGYHPVTNVVWLHFILYTLLEQLAWPSTQRAPARKARNGELFAQWKRASDLEHKLLRVQTLLDPEKGICKNGLRCAGDLVGLALGEGWLDERDVVGLGDDCGEDEGDEGQDGTCVVVGSSPPVSATDVPSSELGLPTHVVVDVDVMEEYGLEVAIEEARREQKGRGGRRKG</sequence>
<keyword evidence="2" id="KW-0723">Serine/threonine-protein kinase</keyword>
<evidence type="ECO:0000256" key="6">
    <source>
        <dbReference type="ARBA" id="ARBA00022840"/>
    </source>
</evidence>
<keyword evidence="3" id="KW-0808">Transferase</keyword>
<dbReference type="SUPFAM" id="SSF56112">
    <property type="entry name" value="Protein kinase-like (PK-like)"/>
    <property type="match status" value="1"/>
</dbReference>
<dbReference type="Pfam" id="PF12330">
    <property type="entry name" value="Haspin_kinase"/>
    <property type="match status" value="1"/>
</dbReference>
<dbReference type="InterPro" id="IPR011009">
    <property type="entry name" value="Kinase-like_dom_sf"/>
</dbReference>
<evidence type="ECO:0000256" key="4">
    <source>
        <dbReference type="ARBA" id="ARBA00022741"/>
    </source>
</evidence>
<evidence type="ECO:0000256" key="2">
    <source>
        <dbReference type="ARBA" id="ARBA00022527"/>
    </source>
</evidence>
<evidence type="ECO:0000256" key="3">
    <source>
        <dbReference type="ARBA" id="ARBA00022679"/>
    </source>
</evidence>
<evidence type="ECO:0000256" key="1">
    <source>
        <dbReference type="ARBA" id="ARBA00012513"/>
    </source>
</evidence>
<evidence type="ECO:0000313" key="11">
    <source>
        <dbReference type="EMBL" id="KAK5112747.1"/>
    </source>
</evidence>
<evidence type="ECO:0000313" key="12">
    <source>
        <dbReference type="Proteomes" id="UP001310890"/>
    </source>
</evidence>
<organism evidence="11 12">
    <name type="scientific">Meristemomyces frigidus</name>
    <dbReference type="NCBI Taxonomy" id="1508187"/>
    <lineage>
        <taxon>Eukaryota</taxon>
        <taxon>Fungi</taxon>
        <taxon>Dikarya</taxon>
        <taxon>Ascomycota</taxon>
        <taxon>Pezizomycotina</taxon>
        <taxon>Dothideomycetes</taxon>
        <taxon>Dothideomycetidae</taxon>
        <taxon>Mycosphaerellales</taxon>
        <taxon>Teratosphaeriaceae</taxon>
        <taxon>Meristemomyces</taxon>
    </lineage>
</organism>
<proteinExistence type="predicted"/>
<reference evidence="11" key="1">
    <citation type="submission" date="2023-08" db="EMBL/GenBank/DDBJ databases">
        <title>Black Yeasts Isolated from many extreme environments.</title>
        <authorList>
            <person name="Coleine C."/>
            <person name="Stajich J.E."/>
            <person name="Selbmann L."/>
        </authorList>
    </citation>
    <scope>NUCLEOTIDE SEQUENCE</scope>
    <source>
        <strain evidence="11">CCFEE 5401</strain>
    </source>
</reference>
<dbReference type="GO" id="GO:0005634">
    <property type="term" value="C:nucleus"/>
    <property type="evidence" value="ECO:0007669"/>
    <property type="project" value="TreeGrafter"/>
</dbReference>
<dbReference type="GO" id="GO:0035556">
    <property type="term" value="P:intracellular signal transduction"/>
    <property type="evidence" value="ECO:0007669"/>
    <property type="project" value="TreeGrafter"/>
</dbReference>
<comment type="catalytic activity">
    <reaction evidence="8">
        <text>L-seryl-[protein] + ATP = O-phospho-L-seryl-[protein] + ADP + H(+)</text>
        <dbReference type="Rhea" id="RHEA:17989"/>
        <dbReference type="Rhea" id="RHEA-COMP:9863"/>
        <dbReference type="Rhea" id="RHEA-COMP:11604"/>
        <dbReference type="ChEBI" id="CHEBI:15378"/>
        <dbReference type="ChEBI" id="CHEBI:29999"/>
        <dbReference type="ChEBI" id="CHEBI:30616"/>
        <dbReference type="ChEBI" id="CHEBI:83421"/>
        <dbReference type="ChEBI" id="CHEBI:456216"/>
        <dbReference type="EC" id="2.7.11.1"/>
    </reaction>
</comment>
<dbReference type="Gene3D" id="3.30.200.20">
    <property type="entry name" value="Phosphorylase Kinase, domain 1"/>
    <property type="match status" value="1"/>
</dbReference>
<evidence type="ECO:0000256" key="5">
    <source>
        <dbReference type="ARBA" id="ARBA00022777"/>
    </source>
</evidence>
<dbReference type="PANTHER" id="PTHR24419:SF18">
    <property type="entry name" value="SERINE_THREONINE-PROTEIN KINASE HASPIN"/>
    <property type="match status" value="1"/>
</dbReference>
<feature type="region of interest" description="Disordered" evidence="9">
    <location>
        <begin position="70"/>
        <end position="91"/>
    </location>
</feature>
<dbReference type="SMART" id="SM01331">
    <property type="entry name" value="DUF3635"/>
    <property type="match status" value="1"/>
</dbReference>
<accession>A0AAN7TRC8</accession>
<dbReference type="GO" id="GO:0005524">
    <property type="term" value="F:ATP binding"/>
    <property type="evidence" value="ECO:0007669"/>
    <property type="project" value="UniProtKB-KW"/>
</dbReference>
<feature type="compositionally biased region" description="Polar residues" evidence="9">
    <location>
        <begin position="73"/>
        <end position="82"/>
    </location>
</feature>
<comment type="catalytic activity">
    <reaction evidence="7">
        <text>L-threonyl-[protein] + ATP = O-phospho-L-threonyl-[protein] + ADP + H(+)</text>
        <dbReference type="Rhea" id="RHEA:46608"/>
        <dbReference type="Rhea" id="RHEA-COMP:11060"/>
        <dbReference type="Rhea" id="RHEA-COMP:11605"/>
        <dbReference type="ChEBI" id="CHEBI:15378"/>
        <dbReference type="ChEBI" id="CHEBI:30013"/>
        <dbReference type="ChEBI" id="CHEBI:30616"/>
        <dbReference type="ChEBI" id="CHEBI:61977"/>
        <dbReference type="ChEBI" id="CHEBI:456216"/>
        <dbReference type="EC" id="2.7.11.1"/>
    </reaction>
</comment>
<dbReference type="GO" id="GO:0005737">
    <property type="term" value="C:cytoplasm"/>
    <property type="evidence" value="ECO:0007669"/>
    <property type="project" value="TreeGrafter"/>
</dbReference>
<dbReference type="EMBL" id="JAVRRL010000028">
    <property type="protein sequence ID" value="KAK5112747.1"/>
    <property type="molecule type" value="Genomic_DNA"/>
</dbReference>
<evidence type="ECO:0000256" key="8">
    <source>
        <dbReference type="ARBA" id="ARBA00048679"/>
    </source>
</evidence>
<dbReference type="AlphaFoldDB" id="A0AAN7TRC8"/>
<gene>
    <name evidence="11" type="ORF">LTR62_003845</name>
</gene>
<dbReference type="GO" id="GO:0072354">
    <property type="term" value="F:histone H3T3 kinase activity"/>
    <property type="evidence" value="ECO:0007669"/>
    <property type="project" value="TreeGrafter"/>
</dbReference>
<feature type="domain" description="Serine/threonine-protein kinase haspin C-terminal" evidence="10">
    <location>
        <begin position="504"/>
        <end position="612"/>
    </location>
</feature>
<evidence type="ECO:0000256" key="9">
    <source>
        <dbReference type="SAM" id="MobiDB-lite"/>
    </source>
</evidence>
<dbReference type="Gene3D" id="1.10.510.10">
    <property type="entry name" value="Transferase(Phosphotransferase) domain 1"/>
    <property type="match status" value="1"/>
</dbReference>
<evidence type="ECO:0000256" key="7">
    <source>
        <dbReference type="ARBA" id="ARBA00047899"/>
    </source>
</evidence>
<evidence type="ECO:0000259" key="10">
    <source>
        <dbReference type="SMART" id="SM01331"/>
    </source>
</evidence>
<keyword evidence="6" id="KW-0067">ATP-binding</keyword>
<keyword evidence="4" id="KW-0547">Nucleotide-binding</keyword>
<name>A0AAN7TRC8_9PEZI</name>
<keyword evidence="5" id="KW-0418">Kinase</keyword>
<comment type="caution">
    <text evidence="11">The sequence shown here is derived from an EMBL/GenBank/DDBJ whole genome shotgun (WGS) entry which is preliminary data.</text>
</comment>
<dbReference type="EC" id="2.7.11.1" evidence="1"/>
<dbReference type="Proteomes" id="UP001310890">
    <property type="component" value="Unassembled WGS sequence"/>
</dbReference>